<gene>
    <name evidence="1" type="ORF">PAXRUDRAFT_536008</name>
</gene>
<dbReference type="AlphaFoldDB" id="A0A0D0E632"/>
<reference evidence="1 2" key="1">
    <citation type="submission" date="2014-04" db="EMBL/GenBank/DDBJ databases">
        <authorList>
            <consortium name="DOE Joint Genome Institute"/>
            <person name="Kuo A."/>
            <person name="Kohler A."/>
            <person name="Jargeat P."/>
            <person name="Nagy L.G."/>
            <person name="Floudas D."/>
            <person name="Copeland A."/>
            <person name="Barry K.W."/>
            <person name="Cichocki N."/>
            <person name="Veneault-Fourrey C."/>
            <person name="LaButti K."/>
            <person name="Lindquist E.A."/>
            <person name="Lipzen A."/>
            <person name="Lundell T."/>
            <person name="Morin E."/>
            <person name="Murat C."/>
            <person name="Sun H."/>
            <person name="Tunlid A."/>
            <person name="Henrissat B."/>
            <person name="Grigoriev I.V."/>
            <person name="Hibbett D.S."/>
            <person name="Martin F."/>
            <person name="Nordberg H.P."/>
            <person name="Cantor M.N."/>
            <person name="Hua S.X."/>
        </authorList>
    </citation>
    <scope>NUCLEOTIDE SEQUENCE [LARGE SCALE GENOMIC DNA]</scope>
    <source>
        <strain evidence="1 2">Ve08.2h10</strain>
    </source>
</reference>
<proteinExistence type="predicted"/>
<organism evidence="1 2">
    <name type="scientific">Paxillus rubicundulus Ve08.2h10</name>
    <dbReference type="NCBI Taxonomy" id="930991"/>
    <lineage>
        <taxon>Eukaryota</taxon>
        <taxon>Fungi</taxon>
        <taxon>Dikarya</taxon>
        <taxon>Basidiomycota</taxon>
        <taxon>Agaricomycotina</taxon>
        <taxon>Agaricomycetes</taxon>
        <taxon>Agaricomycetidae</taxon>
        <taxon>Boletales</taxon>
        <taxon>Paxilineae</taxon>
        <taxon>Paxillaceae</taxon>
        <taxon>Paxillus</taxon>
    </lineage>
</organism>
<evidence type="ECO:0000313" key="1">
    <source>
        <dbReference type="EMBL" id="KIK93080.1"/>
    </source>
</evidence>
<name>A0A0D0E632_9AGAM</name>
<dbReference type="Proteomes" id="UP000054538">
    <property type="component" value="Unassembled WGS sequence"/>
</dbReference>
<keyword evidence="2" id="KW-1185">Reference proteome</keyword>
<dbReference type="EMBL" id="KN825216">
    <property type="protein sequence ID" value="KIK93080.1"/>
    <property type="molecule type" value="Genomic_DNA"/>
</dbReference>
<accession>A0A0D0E632</accession>
<sequence>MLEVLREHACGVSCRPLFFRFQCWFTSTRRSFPGVRVDFGQGDVYAEPRSSSQFVFQSVIINDFKPVMQLNDNTVDLPFAPVRPPRPPRCYRWGK</sequence>
<protein>
    <submittedName>
        <fullName evidence="1">Uncharacterized protein</fullName>
    </submittedName>
</protein>
<dbReference type="HOGENOM" id="CLU_2373417_0_0_1"/>
<dbReference type="InParanoid" id="A0A0D0E632"/>
<evidence type="ECO:0000313" key="2">
    <source>
        <dbReference type="Proteomes" id="UP000054538"/>
    </source>
</evidence>
<reference evidence="2" key="2">
    <citation type="submission" date="2015-01" db="EMBL/GenBank/DDBJ databases">
        <title>Evolutionary Origins and Diversification of the Mycorrhizal Mutualists.</title>
        <authorList>
            <consortium name="DOE Joint Genome Institute"/>
            <consortium name="Mycorrhizal Genomics Consortium"/>
            <person name="Kohler A."/>
            <person name="Kuo A."/>
            <person name="Nagy L.G."/>
            <person name="Floudas D."/>
            <person name="Copeland A."/>
            <person name="Barry K.W."/>
            <person name="Cichocki N."/>
            <person name="Veneault-Fourrey C."/>
            <person name="LaButti K."/>
            <person name="Lindquist E.A."/>
            <person name="Lipzen A."/>
            <person name="Lundell T."/>
            <person name="Morin E."/>
            <person name="Murat C."/>
            <person name="Riley R."/>
            <person name="Ohm R."/>
            <person name="Sun H."/>
            <person name="Tunlid A."/>
            <person name="Henrissat B."/>
            <person name="Grigoriev I.V."/>
            <person name="Hibbett D.S."/>
            <person name="Martin F."/>
        </authorList>
    </citation>
    <scope>NUCLEOTIDE SEQUENCE [LARGE SCALE GENOMIC DNA]</scope>
    <source>
        <strain evidence="2">Ve08.2h10</strain>
    </source>
</reference>